<reference evidence="5 6" key="1">
    <citation type="submission" date="2019-03" db="EMBL/GenBank/DDBJ databases">
        <title>Single cell metagenomics reveals metabolic interactions within the superorganism composed of flagellate Streblomastix strix and complex community of Bacteroidetes bacteria on its surface.</title>
        <authorList>
            <person name="Treitli S.C."/>
            <person name="Kolisko M."/>
            <person name="Husnik F."/>
            <person name="Keeling P."/>
            <person name="Hampl V."/>
        </authorList>
    </citation>
    <scope>NUCLEOTIDE SEQUENCE [LARGE SCALE GENOMIC DNA]</scope>
    <source>
        <strain evidence="5">ST1C</strain>
    </source>
</reference>
<protein>
    <recommendedName>
        <fullName evidence="4">SHSP domain-containing protein</fullName>
    </recommendedName>
</protein>
<dbReference type="PANTHER" id="PTHR11527">
    <property type="entry name" value="HEAT-SHOCK PROTEIN 20 FAMILY MEMBER"/>
    <property type="match status" value="1"/>
</dbReference>
<dbReference type="EMBL" id="SNRW01012157">
    <property type="protein sequence ID" value="KAA6374194.1"/>
    <property type="molecule type" value="Genomic_DNA"/>
</dbReference>
<evidence type="ECO:0000313" key="5">
    <source>
        <dbReference type="EMBL" id="KAA6374194.1"/>
    </source>
</evidence>
<feature type="domain" description="SHSP" evidence="4">
    <location>
        <begin position="51"/>
        <end position="172"/>
    </location>
</feature>
<dbReference type="CDD" id="cd06464">
    <property type="entry name" value="ACD_sHsps-like"/>
    <property type="match status" value="1"/>
</dbReference>
<dbReference type="Pfam" id="PF00011">
    <property type="entry name" value="HSP20"/>
    <property type="match status" value="1"/>
</dbReference>
<evidence type="ECO:0000256" key="1">
    <source>
        <dbReference type="ARBA" id="ARBA00023016"/>
    </source>
</evidence>
<evidence type="ECO:0000313" key="6">
    <source>
        <dbReference type="Proteomes" id="UP000324800"/>
    </source>
</evidence>
<evidence type="ECO:0000256" key="2">
    <source>
        <dbReference type="PROSITE-ProRule" id="PRU00285"/>
    </source>
</evidence>
<dbReference type="InterPro" id="IPR008978">
    <property type="entry name" value="HSP20-like_chaperone"/>
</dbReference>
<dbReference type="OrthoDB" id="1431247at2759"/>
<keyword evidence="1" id="KW-0346">Stress response</keyword>
<dbReference type="PROSITE" id="PS01031">
    <property type="entry name" value="SHSP"/>
    <property type="match status" value="1"/>
</dbReference>
<organism evidence="5 6">
    <name type="scientific">Streblomastix strix</name>
    <dbReference type="NCBI Taxonomy" id="222440"/>
    <lineage>
        <taxon>Eukaryota</taxon>
        <taxon>Metamonada</taxon>
        <taxon>Preaxostyla</taxon>
        <taxon>Oxymonadida</taxon>
        <taxon>Streblomastigidae</taxon>
        <taxon>Streblomastix</taxon>
    </lineage>
</organism>
<sequence>MDFWLFDRDFDDLLSNPLAKYFGVERAPHREGENAITRREQQGSGDNVAVTRRERMFRPRCDVEENGNEFVVHAELPGIPKEKVQVDYDGTRNILSLYGSSEEQHSETKEDGGFKSHFQERRFGSFKREFQLPEECKAHVGEITAKSTDGILEVHCPKGKIEEPKKLQIAIQ</sequence>
<evidence type="ECO:0000256" key="3">
    <source>
        <dbReference type="RuleBase" id="RU003616"/>
    </source>
</evidence>
<dbReference type="InterPro" id="IPR002068">
    <property type="entry name" value="A-crystallin/Hsp20_dom"/>
</dbReference>
<comment type="caution">
    <text evidence="5">The sequence shown here is derived from an EMBL/GenBank/DDBJ whole genome shotgun (WGS) entry which is preliminary data.</text>
</comment>
<dbReference type="InterPro" id="IPR031107">
    <property type="entry name" value="Small_HSP"/>
</dbReference>
<gene>
    <name evidence="5" type="ORF">EZS28_030278</name>
</gene>
<dbReference type="Proteomes" id="UP000324800">
    <property type="component" value="Unassembled WGS sequence"/>
</dbReference>
<evidence type="ECO:0000259" key="4">
    <source>
        <dbReference type="PROSITE" id="PS01031"/>
    </source>
</evidence>
<comment type="similarity">
    <text evidence="2 3">Belongs to the small heat shock protein (HSP20) family.</text>
</comment>
<dbReference type="Gene3D" id="2.60.40.790">
    <property type="match status" value="1"/>
</dbReference>
<dbReference type="SUPFAM" id="SSF49764">
    <property type="entry name" value="HSP20-like chaperones"/>
    <property type="match status" value="1"/>
</dbReference>
<dbReference type="AlphaFoldDB" id="A0A5J4UVB1"/>
<name>A0A5J4UVB1_9EUKA</name>
<accession>A0A5J4UVB1</accession>
<proteinExistence type="inferred from homology"/>